<proteinExistence type="predicted"/>
<name>A0A7C3AQW0_9BACT</name>
<accession>A0A7C3AQW0</accession>
<sequence length="70" mass="7265">MREPSAVRRIVSARPLWVAIALLAILLAAAAVTWSGLIERGSSQQFDATGVPAASQAAAQTLVLEGMGFT</sequence>
<organism evidence="1">
    <name type="scientific">Thermorudis sp</name>
    <dbReference type="NCBI Taxonomy" id="1969470"/>
    <lineage>
        <taxon>Bacteria</taxon>
        <taxon>Pseudomonadati</taxon>
        <taxon>Thermomicrobiota</taxon>
        <taxon>Thermomicrobia</taxon>
        <taxon>Thermomicrobia incertae sedis</taxon>
        <taxon>Thermorudis</taxon>
    </lineage>
</organism>
<evidence type="ECO:0000313" key="1">
    <source>
        <dbReference type="EMBL" id="HEX71681.1"/>
    </source>
</evidence>
<dbReference type="EMBL" id="DSID01000810">
    <property type="protein sequence ID" value="HEX71681.1"/>
    <property type="molecule type" value="Genomic_DNA"/>
</dbReference>
<dbReference type="AlphaFoldDB" id="A0A7C3AQW0"/>
<comment type="caution">
    <text evidence="1">The sequence shown here is derived from an EMBL/GenBank/DDBJ whole genome shotgun (WGS) entry which is preliminary data.</text>
</comment>
<reference evidence="1" key="1">
    <citation type="journal article" date="2020" name="mSystems">
        <title>Genome- and Community-Level Interaction Insights into Carbon Utilization and Element Cycling Functions of Hydrothermarchaeota in Hydrothermal Sediment.</title>
        <authorList>
            <person name="Zhou Z."/>
            <person name="Liu Y."/>
            <person name="Xu W."/>
            <person name="Pan J."/>
            <person name="Luo Z.H."/>
            <person name="Li M."/>
        </authorList>
    </citation>
    <scope>NUCLEOTIDE SEQUENCE [LARGE SCALE GENOMIC DNA]</scope>
    <source>
        <strain evidence="1">SpSt-192</strain>
    </source>
</reference>
<protein>
    <submittedName>
        <fullName evidence="1">Uncharacterized protein</fullName>
    </submittedName>
</protein>
<gene>
    <name evidence="1" type="ORF">ENP13_10645</name>
</gene>